<dbReference type="GO" id="GO:0035455">
    <property type="term" value="P:response to interferon-alpha"/>
    <property type="evidence" value="ECO:0007669"/>
    <property type="project" value="TreeGrafter"/>
</dbReference>
<dbReference type="AlphaFoldDB" id="A0A7K9V938"/>
<feature type="non-terminal residue" evidence="7">
    <location>
        <position position="91"/>
    </location>
</feature>
<comment type="similarity">
    <text evidence="2">Belongs to the CD225/Dispanin family.</text>
</comment>
<proteinExistence type="inferred from homology"/>
<comment type="caution">
    <text evidence="7">The sequence shown here is derived from an EMBL/GenBank/DDBJ whole genome shotgun (WGS) entry which is preliminary data.</text>
</comment>
<keyword evidence="8" id="KW-1185">Reference proteome</keyword>
<evidence type="ECO:0000256" key="2">
    <source>
        <dbReference type="ARBA" id="ARBA00006843"/>
    </source>
</evidence>
<dbReference type="PANTHER" id="PTHR13999">
    <property type="entry name" value="INTERFERON INDUCIBLE TRANSMEMBRANE PROTEIN"/>
    <property type="match status" value="1"/>
</dbReference>
<dbReference type="InterPro" id="IPR007593">
    <property type="entry name" value="CD225/Dispanin_fam"/>
</dbReference>
<evidence type="ECO:0000256" key="6">
    <source>
        <dbReference type="SAM" id="Phobius"/>
    </source>
</evidence>
<evidence type="ECO:0000256" key="3">
    <source>
        <dbReference type="ARBA" id="ARBA00022692"/>
    </source>
</evidence>
<evidence type="ECO:0000256" key="4">
    <source>
        <dbReference type="ARBA" id="ARBA00022989"/>
    </source>
</evidence>
<dbReference type="InterPro" id="IPR051517">
    <property type="entry name" value="IFITM_antiviral_protein"/>
</dbReference>
<feature type="transmembrane region" description="Helical" evidence="6">
    <location>
        <begin position="62"/>
        <end position="85"/>
    </location>
</feature>
<dbReference type="GO" id="GO:0035456">
    <property type="term" value="P:response to interferon-beta"/>
    <property type="evidence" value="ECO:0007669"/>
    <property type="project" value="TreeGrafter"/>
</dbReference>
<keyword evidence="4 6" id="KW-1133">Transmembrane helix</keyword>
<dbReference type="GO" id="GO:0045071">
    <property type="term" value="P:negative regulation of viral genome replication"/>
    <property type="evidence" value="ECO:0007669"/>
    <property type="project" value="TreeGrafter"/>
</dbReference>
<reference evidence="7 8" key="1">
    <citation type="submission" date="2019-09" db="EMBL/GenBank/DDBJ databases">
        <title>Bird 10,000 Genomes (B10K) Project - Family phase.</title>
        <authorList>
            <person name="Zhang G."/>
        </authorList>
    </citation>
    <scope>NUCLEOTIDE SEQUENCE [LARGE SCALE GENOMIC DNA]</scope>
    <source>
        <strain evidence="7">B10K-DU-001-57</strain>
        <tissue evidence="7">Muscle</tissue>
    </source>
</reference>
<gene>
    <name evidence="7" type="primary">Ifitm3</name>
    <name evidence="7" type="ORF">ANSSEM_R12784</name>
</gene>
<protein>
    <submittedName>
        <fullName evidence="7">IFM3 protein</fullName>
    </submittedName>
</protein>
<dbReference type="GO" id="GO:0060337">
    <property type="term" value="P:type I interferon-mediated signaling pathway"/>
    <property type="evidence" value="ECO:0007669"/>
    <property type="project" value="TreeGrafter"/>
</dbReference>
<keyword evidence="5 6" id="KW-0472">Membrane</keyword>
<organism evidence="7 8">
    <name type="scientific">Anseranas semipalmata</name>
    <name type="common">Magpie goose</name>
    <name type="synonym">Anas semipalmata</name>
    <dbReference type="NCBI Taxonomy" id="8851"/>
    <lineage>
        <taxon>Eukaryota</taxon>
        <taxon>Metazoa</taxon>
        <taxon>Chordata</taxon>
        <taxon>Craniata</taxon>
        <taxon>Vertebrata</taxon>
        <taxon>Euteleostomi</taxon>
        <taxon>Archelosauria</taxon>
        <taxon>Archosauria</taxon>
        <taxon>Dinosauria</taxon>
        <taxon>Saurischia</taxon>
        <taxon>Theropoda</taxon>
        <taxon>Coelurosauria</taxon>
        <taxon>Aves</taxon>
        <taxon>Neognathae</taxon>
        <taxon>Galloanserae</taxon>
        <taxon>Anseriformes</taxon>
        <taxon>Anseranatidae</taxon>
        <taxon>Anseranas</taxon>
    </lineage>
</organism>
<dbReference type="OrthoDB" id="9906841at2759"/>
<dbReference type="Proteomes" id="UP000567872">
    <property type="component" value="Unassembled WGS sequence"/>
</dbReference>
<dbReference type="PANTHER" id="PTHR13999:SF4">
    <property type="entry name" value="INTERFERON-INDUCED TRANSMEMBRANE PROTEIN 3"/>
    <property type="match status" value="1"/>
</dbReference>
<dbReference type="Pfam" id="PF04505">
    <property type="entry name" value="CD225"/>
    <property type="match status" value="1"/>
</dbReference>
<dbReference type="GO" id="GO:0034341">
    <property type="term" value="P:response to type II interferon"/>
    <property type="evidence" value="ECO:0007669"/>
    <property type="project" value="TreeGrafter"/>
</dbReference>
<dbReference type="GO" id="GO:0005886">
    <property type="term" value="C:plasma membrane"/>
    <property type="evidence" value="ECO:0007669"/>
    <property type="project" value="TreeGrafter"/>
</dbReference>
<dbReference type="GO" id="GO:0051607">
    <property type="term" value="P:defense response to virus"/>
    <property type="evidence" value="ECO:0007669"/>
    <property type="project" value="TreeGrafter"/>
</dbReference>
<sequence length="91" mass="9940">VPVSAPPPKDFVLWSFFSTLFCNPFCLGFLALVFSIKARDSKVAQDHEAAGSYGRTARSLNIAALCVGIVVIILSLVLVILYVPLNYRLQP</sequence>
<dbReference type="EMBL" id="VXAA01004591">
    <property type="protein sequence ID" value="NXI69614.1"/>
    <property type="molecule type" value="Genomic_DNA"/>
</dbReference>
<name>A0A7K9V938_ANSSE</name>
<feature type="transmembrane region" description="Helical" evidence="6">
    <location>
        <begin position="12"/>
        <end position="34"/>
    </location>
</feature>
<evidence type="ECO:0000256" key="5">
    <source>
        <dbReference type="ARBA" id="ARBA00023136"/>
    </source>
</evidence>
<keyword evidence="3 6" id="KW-0812">Transmembrane</keyword>
<dbReference type="GO" id="GO:0046597">
    <property type="term" value="P:host-mediated suppression of symbiont invasion"/>
    <property type="evidence" value="ECO:0007669"/>
    <property type="project" value="TreeGrafter"/>
</dbReference>
<evidence type="ECO:0000313" key="7">
    <source>
        <dbReference type="EMBL" id="NXI69614.1"/>
    </source>
</evidence>
<evidence type="ECO:0000256" key="1">
    <source>
        <dbReference type="ARBA" id="ARBA00004370"/>
    </source>
</evidence>
<comment type="subcellular location">
    <subcellularLocation>
        <location evidence="1">Membrane</location>
    </subcellularLocation>
</comment>
<evidence type="ECO:0000313" key="8">
    <source>
        <dbReference type="Proteomes" id="UP000567872"/>
    </source>
</evidence>
<accession>A0A7K9V938</accession>
<feature type="non-terminal residue" evidence="7">
    <location>
        <position position="1"/>
    </location>
</feature>